<dbReference type="AlphaFoldDB" id="A0A1I2MAL1"/>
<feature type="transmembrane region" description="Helical" evidence="1">
    <location>
        <begin position="12"/>
        <end position="33"/>
    </location>
</feature>
<dbReference type="InterPro" id="IPR008620">
    <property type="entry name" value="FixH"/>
</dbReference>
<organism evidence="2 3">
    <name type="scientific">Pontibacter chinhatensis</name>
    <dbReference type="NCBI Taxonomy" id="1436961"/>
    <lineage>
        <taxon>Bacteria</taxon>
        <taxon>Pseudomonadati</taxon>
        <taxon>Bacteroidota</taxon>
        <taxon>Cytophagia</taxon>
        <taxon>Cytophagales</taxon>
        <taxon>Hymenobacteraceae</taxon>
        <taxon>Pontibacter</taxon>
    </lineage>
</organism>
<dbReference type="STRING" id="1436961.SAMN05421739_101164"/>
<dbReference type="EMBL" id="FOOT01000001">
    <property type="protein sequence ID" value="SFF86416.1"/>
    <property type="molecule type" value="Genomic_DNA"/>
</dbReference>
<gene>
    <name evidence="2" type="ORF">SAMN05421739_101164</name>
</gene>
<accession>A0A1I2MAL1</accession>
<evidence type="ECO:0000256" key="1">
    <source>
        <dbReference type="SAM" id="Phobius"/>
    </source>
</evidence>
<dbReference type="Proteomes" id="UP000198724">
    <property type="component" value="Unassembled WGS sequence"/>
</dbReference>
<dbReference type="RefSeq" id="WP_092098072.1">
    <property type="nucleotide sequence ID" value="NZ_FOOT01000001.1"/>
</dbReference>
<reference evidence="3" key="1">
    <citation type="submission" date="2016-10" db="EMBL/GenBank/DDBJ databases">
        <authorList>
            <person name="Varghese N."/>
            <person name="Submissions S."/>
        </authorList>
    </citation>
    <scope>NUCLEOTIDE SEQUENCE [LARGE SCALE GENOMIC DNA]</scope>
    <source>
        <strain evidence="3">LP51</strain>
    </source>
</reference>
<keyword evidence="1" id="KW-0812">Transmembrane</keyword>
<protein>
    <submittedName>
        <fullName evidence="2">FixH protein</fullName>
    </submittedName>
</protein>
<evidence type="ECO:0000313" key="3">
    <source>
        <dbReference type="Proteomes" id="UP000198724"/>
    </source>
</evidence>
<keyword evidence="3" id="KW-1185">Reference proteome</keyword>
<keyword evidence="1" id="KW-1133">Transmembrane helix</keyword>
<dbReference type="Pfam" id="PF05751">
    <property type="entry name" value="FixH"/>
    <property type="match status" value="1"/>
</dbReference>
<proteinExistence type="predicted"/>
<dbReference type="OrthoDB" id="1493774at2"/>
<name>A0A1I2MAL1_9BACT</name>
<keyword evidence="1" id="KW-0472">Membrane</keyword>
<sequence length="156" mass="18109">MKTAQKNNSFTLWPYMIVVCMVSFMGYIAHFVYQAMNQDVDLVSKDYYAQEIKYQDQIERVRRTQALGDVMLNYKAGDEAILLQMPATYQDMNLSGTITLFRPSDDKLDKQLPLQLGRDHSQLLEVADLESGLWKVRVSFSANNEDYYTEKTIQIK</sequence>
<evidence type="ECO:0000313" key="2">
    <source>
        <dbReference type="EMBL" id="SFF86416.1"/>
    </source>
</evidence>